<gene>
    <name evidence="3" type="ORF">ISU02_01425</name>
</gene>
<organism evidence="3 4">
    <name type="scientific">Fusibacter ferrireducens</name>
    <dbReference type="NCBI Taxonomy" id="2785058"/>
    <lineage>
        <taxon>Bacteria</taxon>
        <taxon>Bacillati</taxon>
        <taxon>Bacillota</taxon>
        <taxon>Clostridia</taxon>
        <taxon>Eubacteriales</taxon>
        <taxon>Eubacteriales Family XII. Incertae Sedis</taxon>
        <taxon>Fusibacter</taxon>
    </lineage>
</organism>
<keyword evidence="1" id="KW-0175">Coiled coil</keyword>
<comment type="caution">
    <text evidence="3">The sequence shown here is derived from an EMBL/GenBank/DDBJ whole genome shotgun (WGS) entry which is preliminary data.</text>
</comment>
<proteinExistence type="predicted"/>
<sequence length="191" mass="21836">MYVISIIFGLIIVISSIFMIRRELNRAIVKREQLLEHSRFYKDEDLFTLMENLQISIDEMNNAFYNIADDLEGKYSQHEKEIELLNEKVDSVLERFQSGMDQSAADESLKASVVAHKAKMDLSKNELKSIKQSEPAVQDEIVDFKSDATLREKVVKLRSEGLSLKAIAKELDMGIGELQLLIQLPDVTKKT</sequence>
<dbReference type="Proteomes" id="UP000614200">
    <property type="component" value="Unassembled WGS sequence"/>
</dbReference>
<accession>A0ABR9ZP42</accession>
<keyword evidence="4" id="KW-1185">Reference proteome</keyword>
<evidence type="ECO:0000313" key="3">
    <source>
        <dbReference type="EMBL" id="MBF4691756.1"/>
    </source>
</evidence>
<evidence type="ECO:0000313" key="4">
    <source>
        <dbReference type="Proteomes" id="UP000614200"/>
    </source>
</evidence>
<feature type="transmembrane region" description="Helical" evidence="2">
    <location>
        <begin position="6"/>
        <end position="24"/>
    </location>
</feature>
<dbReference type="Pfam" id="PF19610">
    <property type="entry name" value="DUF6115"/>
    <property type="match status" value="1"/>
</dbReference>
<evidence type="ECO:0000256" key="1">
    <source>
        <dbReference type="SAM" id="Coils"/>
    </source>
</evidence>
<name>A0ABR9ZP42_9FIRM</name>
<evidence type="ECO:0000256" key="2">
    <source>
        <dbReference type="SAM" id="Phobius"/>
    </source>
</evidence>
<dbReference type="InterPro" id="IPR046118">
    <property type="entry name" value="DUF6115"/>
</dbReference>
<protein>
    <submittedName>
        <fullName evidence="3">Uncharacterized protein</fullName>
    </submittedName>
</protein>
<keyword evidence="2" id="KW-0812">Transmembrane</keyword>
<feature type="coiled-coil region" evidence="1">
    <location>
        <begin position="68"/>
        <end position="95"/>
    </location>
</feature>
<dbReference type="EMBL" id="JADKNH010000001">
    <property type="protein sequence ID" value="MBF4691756.1"/>
    <property type="molecule type" value="Genomic_DNA"/>
</dbReference>
<keyword evidence="2" id="KW-1133">Transmembrane helix</keyword>
<keyword evidence="2" id="KW-0472">Membrane</keyword>
<dbReference type="RefSeq" id="WP_194699995.1">
    <property type="nucleotide sequence ID" value="NZ_JADKNH010000001.1"/>
</dbReference>
<reference evidence="3 4" key="1">
    <citation type="submission" date="2020-11" db="EMBL/GenBank/DDBJ databases">
        <title>Fusibacter basophilias sp. nov.</title>
        <authorList>
            <person name="Qiu D."/>
        </authorList>
    </citation>
    <scope>NUCLEOTIDE SEQUENCE [LARGE SCALE GENOMIC DNA]</scope>
    <source>
        <strain evidence="3 4">Q10-2</strain>
    </source>
</reference>